<dbReference type="GO" id="GO:0044550">
    <property type="term" value="P:secondary metabolite biosynthetic process"/>
    <property type="evidence" value="ECO:0007669"/>
    <property type="project" value="UniProtKB-ARBA"/>
</dbReference>
<evidence type="ECO:0000256" key="1">
    <source>
        <dbReference type="ARBA" id="ARBA00001957"/>
    </source>
</evidence>
<gene>
    <name evidence="6" type="ORF">BJP34_14360</name>
</gene>
<dbReference type="InterPro" id="IPR001031">
    <property type="entry name" value="Thioesterase"/>
</dbReference>
<dbReference type="FunFam" id="3.40.50.980:FF:000001">
    <property type="entry name" value="Non-ribosomal peptide synthetase"/>
    <property type="match status" value="1"/>
</dbReference>
<evidence type="ECO:0000259" key="5">
    <source>
        <dbReference type="PROSITE" id="PS50075"/>
    </source>
</evidence>
<dbReference type="CDD" id="cd19543">
    <property type="entry name" value="DCL_NRPS"/>
    <property type="match status" value="1"/>
</dbReference>
<proteinExistence type="inferred from homology"/>
<dbReference type="Gene3D" id="3.30.300.30">
    <property type="match status" value="1"/>
</dbReference>
<reference evidence="7" key="1">
    <citation type="submission" date="2016-10" db="EMBL/GenBank/DDBJ databases">
        <title>Comparative genomics uncovers the prolific and rare metabolic potential of the cyanobacterial genus Moorea.</title>
        <authorList>
            <person name="Leao T."/>
            <person name="Castelao G."/>
            <person name="Korobeynikov A."/>
            <person name="Monroe E.A."/>
            <person name="Podell S."/>
            <person name="Glukhov E."/>
            <person name="Allen E."/>
            <person name="Gerwick W.H."/>
            <person name="Gerwick L."/>
        </authorList>
    </citation>
    <scope>NUCLEOTIDE SEQUENCE [LARGE SCALE GENOMIC DNA]</scope>
    <source>
        <strain evidence="7">PAL-8-15-08-1</strain>
    </source>
</reference>
<dbReference type="InterPro" id="IPR036736">
    <property type="entry name" value="ACP-like_sf"/>
</dbReference>
<dbReference type="FunFam" id="2.30.38.10:FF:000001">
    <property type="entry name" value="Non-ribosomal peptide synthetase PvdI"/>
    <property type="match status" value="1"/>
</dbReference>
<dbReference type="Pfam" id="PF00501">
    <property type="entry name" value="AMP-binding"/>
    <property type="match status" value="1"/>
</dbReference>
<evidence type="ECO:0000313" key="7">
    <source>
        <dbReference type="Proteomes" id="UP000177870"/>
    </source>
</evidence>
<dbReference type="GO" id="GO:0005829">
    <property type="term" value="C:cytosol"/>
    <property type="evidence" value="ECO:0007669"/>
    <property type="project" value="TreeGrafter"/>
</dbReference>
<dbReference type="Gene3D" id="3.40.50.980">
    <property type="match status" value="2"/>
</dbReference>
<dbReference type="Pfam" id="PF13193">
    <property type="entry name" value="AMP-binding_C"/>
    <property type="match status" value="1"/>
</dbReference>
<dbReference type="PANTHER" id="PTHR45527">
    <property type="entry name" value="NONRIBOSOMAL PEPTIDE SYNTHETASE"/>
    <property type="match status" value="1"/>
</dbReference>
<feature type="domain" description="Carrier" evidence="5">
    <location>
        <begin position="990"/>
        <end position="1065"/>
    </location>
</feature>
<organism evidence="6 7">
    <name type="scientific">Moorena producens PAL-8-15-08-1</name>
    <dbReference type="NCBI Taxonomy" id="1458985"/>
    <lineage>
        <taxon>Bacteria</taxon>
        <taxon>Bacillati</taxon>
        <taxon>Cyanobacteriota</taxon>
        <taxon>Cyanophyceae</taxon>
        <taxon>Coleofasciculales</taxon>
        <taxon>Coleofasciculaceae</taxon>
        <taxon>Moorena</taxon>
    </lineage>
</organism>
<dbReference type="Pfam" id="PF00975">
    <property type="entry name" value="Thioesterase"/>
    <property type="match status" value="1"/>
</dbReference>
<dbReference type="KEGG" id="mpro:BJP34_14360"/>
<dbReference type="SUPFAM" id="SSF52777">
    <property type="entry name" value="CoA-dependent acyltransferases"/>
    <property type="match status" value="2"/>
</dbReference>
<dbReference type="NCBIfam" id="TIGR01733">
    <property type="entry name" value="AA-adenyl-dom"/>
    <property type="match status" value="1"/>
</dbReference>
<dbReference type="EMBL" id="CP017599">
    <property type="protein sequence ID" value="AOX04306.1"/>
    <property type="molecule type" value="Genomic_DNA"/>
</dbReference>
<dbReference type="Gene3D" id="3.40.50.1820">
    <property type="entry name" value="alpha/beta hydrolase"/>
    <property type="match status" value="1"/>
</dbReference>
<evidence type="ECO:0000256" key="2">
    <source>
        <dbReference type="ARBA" id="ARBA00006432"/>
    </source>
</evidence>
<dbReference type="InterPro" id="IPR045851">
    <property type="entry name" value="AMP-bd_C_sf"/>
</dbReference>
<dbReference type="GO" id="GO:0031177">
    <property type="term" value="F:phosphopantetheine binding"/>
    <property type="evidence" value="ECO:0007669"/>
    <property type="project" value="InterPro"/>
</dbReference>
<dbReference type="PROSITE" id="PS50075">
    <property type="entry name" value="CARRIER"/>
    <property type="match status" value="1"/>
</dbReference>
<dbReference type="FunFam" id="1.10.1200.10:FF:000005">
    <property type="entry name" value="Nonribosomal peptide synthetase 1"/>
    <property type="match status" value="1"/>
</dbReference>
<evidence type="ECO:0000256" key="3">
    <source>
        <dbReference type="ARBA" id="ARBA00022450"/>
    </source>
</evidence>
<dbReference type="Gene3D" id="3.30.559.10">
    <property type="entry name" value="Chloramphenicol acetyltransferase-like domain"/>
    <property type="match status" value="1"/>
</dbReference>
<dbReference type="FunFam" id="3.40.50.12780:FF:000012">
    <property type="entry name" value="Non-ribosomal peptide synthetase"/>
    <property type="match status" value="1"/>
</dbReference>
<dbReference type="GO" id="GO:0003824">
    <property type="term" value="F:catalytic activity"/>
    <property type="evidence" value="ECO:0007669"/>
    <property type="project" value="InterPro"/>
</dbReference>
<dbReference type="FunFam" id="3.30.300.30:FF:000010">
    <property type="entry name" value="Enterobactin synthetase component F"/>
    <property type="match status" value="1"/>
</dbReference>
<dbReference type="Proteomes" id="UP000177870">
    <property type="component" value="Chromosome"/>
</dbReference>
<dbReference type="GO" id="GO:0008610">
    <property type="term" value="P:lipid biosynthetic process"/>
    <property type="evidence" value="ECO:0007669"/>
    <property type="project" value="UniProtKB-ARBA"/>
</dbReference>
<dbReference type="GO" id="GO:0043041">
    <property type="term" value="P:amino acid activation for nonribosomal peptide biosynthetic process"/>
    <property type="evidence" value="ECO:0007669"/>
    <property type="project" value="TreeGrafter"/>
</dbReference>
<comment type="cofactor">
    <cofactor evidence="1">
        <name>pantetheine 4'-phosphate</name>
        <dbReference type="ChEBI" id="CHEBI:47942"/>
    </cofactor>
</comment>
<evidence type="ECO:0000313" key="6">
    <source>
        <dbReference type="EMBL" id="AOX04306.1"/>
    </source>
</evidence>
<dbReference type="SUPFAM" id="SSF53474">
    <property type="entry name" value="alpha/beta-Hydrolases"/>
    <property type="match status" value="1"/>
</dbReference>
<sequence length="1360" mass="152979">MVVSQKSQKNKNIESLYPLSPMQEGILFHTLYDSNSSVYFEQILLTLSGQVNQESLKQSWQQVVQRHGVLRTMFVWEGRKQPLQVVRKQVDLPWSYLDWQELSLKEQQQKLEAFVRENREKGFQLNQAPLMRCTLIRLGNQTYKLIWSFHHILMDGWCLPIIIKELLSYYEFCNQGNRGNLPPVRPYQDYILWLQQQNQAEAEEFWRQSLEGFTAPTPLVVERTQQKGVQNSSSYQEQQITLGQTTTKALRSLVMDHRLTMATLVQAAWALLLSRYSGKSEVLFGVTVSGRPGDLLGVEKMVGLFINTLPLRVQAHSQAQLIPWLQQLNQKQLQLQGYSYSPLVEIQRLSKIPTGVALFQSILAFENYPIDSSWQEWSSNLKIADMDSFSQTNYPLTVTAALINETLGVKISYDTSRFEADTITRMLGHLQTLLEAMVANPNIELGQLPLMKEAELDQILVEWNNTKTDYPDDKCIHQLFEEQVEKTPDAVAVVFEDEKLTYAQLNSKANQLAHYLQSLGVKPETLVGICVERSVEMVVSLLSILKAGGAYVPLDPNYPPSRLNYMVEDARLPIILTQEKWKHDLPQTTAQVICLEAEIPKTATSQNLKVSITSEHQAYMMYTSGSTGLPKGVNIRHQGVVRLVKNTNYIKLTEEEIFLQLAPISFDAATFEIWGSLLNGGTLVVMPPHKPSLGEIGTAIRENQVTTLWLSAGLFQLMVEEQLENLKPVKQLLAGGDVLSVTHVQKVVEKLPGCQLINGYGPTENTTFTCCFPVKADSNLEKSVPIGKPISNTQVYILDSNLQPVPIGVPGELHIGGDGLAIGYHNRPELTSEKFIPNPFDLSKVNPPLTSLLEGSQKSKLYKTGDLARYLGDGNIEFLGRIDQQVKIRGYRIETGEIEAVLNSYPTVKETVVVAREDNPGEKRLVAYIVSEDNSLSTSDLRHFLQQKLPDYMVPSAFVILEALPLTPNGKVDRKALPAPEVKWERNFLLPRNPVERQLAQIWSEVLNVYPISIQDNFFDLGGHSLIAVRLMSQIEKQFGKNLPLATIFKGQTIEQLASILQESTDSISWSALVPIQPNGNKRPFFLVPGGGGNVVYYSYLARYLSSDQPFYGLQAIGLDGESEPYTQVEDIAAHNIQEIQSVQPQGPYLLGGHSFGGKVAFEMALQLQKQGQEIALLAILDTTAPEPGNKITSLGWNDAMWILHIGKFLGYLFGKELELSYEALEQLTPDDQLNYLFKKLQQINFYPPGAGIKQLRGFVRVFKANNLSSYFPEEVYPTPITLFRAINPHSEKVMKKELTEYLSPQKMSLPDWGWNQFSNGSVEICEVPGDHISMIAEPHVQVLAQKLMACIEQAQVKGK</sequence>
<dbReference type="SUPFAM" id="SSF47336">
    <property type="entry name" value="ACP-like"/>
    <property type="match status" value="1"/>
</dbReference>
<dbReference type="Gene3D" id="1.10.1200.10">
    <property type="entry name" value="ACP-like"/>
    <property type="match status" value="1"/>
</dbReference>
<comment type="similarity">
    <text evidence="2">Belongs to the ATP-dependent AMP-binding enzyme family.</text>
</comment>
<dbReference type="InterPro" id="IPR023213">
    <property type="entry name" value="CAT-like_dom_sf"/>
</dbReference>
<dbReference type="InterPro" id="IPR020845">
    <property type="entry name" value="AMP-binding_CS"/>
</dbReference>
<evidence type="ECO:0000256" key="4">
    <source>
        <dbReference type="ARBA" id="ARBA00022553"/>
    </source>
</evidence>
<dbReference type="InterPro" id="IPR001242">
    <property type="entry name" value="Condensation_dom"/>
</dbReference>
<dbReference type="Gene3D" id="2.30.38.10">
    <property type="entry name" value="Luciferase, Domain 3"/>
    <property type="match status" value="1"/>
</dbReference>
<dbReference type="Pfam" id="PF00550">
    <property type="entry name" value="PP-binding"/>
    <property type="match status" value="1"/>
</dbReference>
<dbReference type="Gene3D" id="3.30.559.30">
    <property type="entry name" value="Nonribosomal peptide synthetase, condensation domain"/>
    <property type="match status" value="1"/>
</dbReference>
<keyword evidence="3" id="KW-0596">Phosphopantetheine</keyword>
<dbReference type="InterPro" id="IPR025110">
    <property type="entry name" value="AMP-bd_C"/>
</dbReference>
<dbReference type="FunFam" id="3.30.559.10:FF:000012">
    <property type="entry name" value="Non-ribosomal peptide synthetase"/>
    <property type="match status" value="1"/>
</dbReference>
<name>A0A1D8U3P5_9CYAN</name>
<dbReference type="InterPro" id="IPR010071">
    <property type="entry name" value="AA_adenyl_dom"/>
</dbReference>
<dbReference type="SMART" id="SM00823">
    <property type="entry name" value="PKS_PP"/>
    <property type="match status" value="1"/>
</dbReference>
<dbReference type="PANTHER" id="PTHR45527:SF1">
    <property type="entry name" value="FATTY ACID SYNTHASE"/>
    <property type="match status" value="1"/>
</dbReference>
<dbReference type="InterPro" id="IPR000873">
    <property type="entry name" value="AMP-dep_synth/lig_dom"/>
</dbReference>
<dbReference type="RefSeq" id="WP_070396668.1">
    <property type="nucleotide sequence ID" value="NZ_CP017599.1"/>
</dbReference>
<dbReference type="SUPFAM" id="SSF56801">
    <property type="entry name" value="Acetyl-CoA synthetase-like"/>
    <property type="match status" value="1"/>
</dbReference>
<dbReference type="Pfam" id="PF00668">
    <property type="entry name" value="Condensation"/>
    <property type="match status" value="1"/>
</dbReference>
<dbReference type="InterPro" id="IPR020806">
    <property type="entry name" value="PKS_PP-bd"/>
</dbReference>
<dbReference type="STRING" id="1458985.BJP34_14360"/>
<accession>A0A1D8U3P5</accession>
<protein>
    <recommendedName>
        <fullName evidence="5">Carrier domain-containing protein</fullName>
    </recommendedName>
</protein>
<dbReference type="OrthoDB" id="9757538at2"/>
<dbReference type="InterPro" id="IPR029058">
    <property type="entry name" value="AB_hydrolase_fold"/>
</dbReference>
<keyword evidence="4" id="KW-0597">Phosphoprotein</keyword>
<dbReference type="InterPro" id="IPR009081">
    <property type="entry name" value="PP-bd_ACP"/>
</dbReference>
<dbReference type="PROSITE" id="PS00455">
    <property type="entry name" value="AMP_BINDING"/>
    <property type="match status" value="1"/>
</dbReference>
<dbReference type="CDD" id="cd12117">
    <property type="entry name" value="A_NRPS_Srf_like"/>
    <property type="match status" value="1"/>
</dbReference>